<dbReference type="EMBL" id="MDYQ01000039">
    <property type="protein sequence ID" value="PRP85796.1"/>
    <property type="molecule type" value="Genomic_DNA"/>
</dbReference>
<dbReference type="InterPro" id="IPR001736">
    <property type="entry name" value="PLipase_D/transphosphatidylase"/>
</dbReference>
<comment type="caution">
    <text evidence="2">The sequence shown here is derived from an EMBL/GenBank/DDBJ whole genome shotgun (WGS) entry which is preliminary data.</text>
</comment>
<organism evidence="2 3">
    <name type="scientific">Planoprotostelium fungivorum</name>
    <dbReference type="NCBI Taxonomy" id="1890364"/>
    <lineage>
        <taxon>Eukaryota</taxon>
        <taxon>Amoebozoa</taxon>
        <taxon>Evosea</taxon>
        <taxon>Variosea</taxon>
        <taxon>Cavosteliida</taxon>
        <taxon>Cavosteliaceae</taxon>
        <taxon>Planoprotostelium</taxon>
    </lineage>
</organism>
<dbReference type="InParanoid" id="A0A2P6NPB7"/>
<dbReference type="PANTHER" id="PTHR21248:SF22">
    <property type="entry name" value="PHOSPHOLIPASE D"/>
    <property type="match status" value="1"/>
</dbReference>
<evidence type="ECO:0000313" key="2">
    <source>
        <dbReference type="EMBL" id="PRP85796.1"/>
    </source>
</evidence>
<dbReference type="Pfam" id="PF13091">
    <property type="entry name" value="PLDc_2"/>
    <property type="match status" value="1"/>
</dbReference>
<evidence type="ECO:0000313" key="3">
    <source>
        <dbReference type="Proteomes" id="UP000241769"/>
    </source>
</evidence>
<dbReference type="OrthoDB" id="9997422at2759"/>
<gene>
    <name evidence="2" type="ORF">PROFUN_05988</name>
</gene>
<feature type="domain" description="PLD phosphodiesterase" evidence="1">
    <location>
        <begin position="491"/>
        <end position="513"/>
    </location>
</feature>
<dbReference type="InterPro" id="IPR025202">
    <property type="entry name" value="PLD-like_dom"/>
</dbReference>
<dbReference type="GO" id="GO:0030572">
    <property type="term" value="F:phosphatidyltransferase activity"/>
    <property type="evidence" value="ECO:0007669"/>
    <property type="project" value="UniProtKB-ARBA"/>
</dbReference>
<dbReference type="CDD" id="cd00138">
    <property type="entry name" value="PLDc_SF"/>
    <property type="match status" value="1"/>
</dbReference>
<feature type="domain" description="PLD phosphodiesterase" evidence="1">
    <location>
        <begin position="226"/>
        <end position="253"/>
    </location>
</feature>
<protein>
    <recommendedName>
        <fullName evidence="1">PLD phosphodiesterase domain-containing protein</fullName>
    </recommendedName>
</protein>
<dbReference type="AlphaFoldDB" id="A0A2P6NPB7"/>
<evidence type="ECO:0000259" key="1">
    <source>
        <dbReference type="PROSITE" id="PS50035"/>
    </source>
</evidence>
<dbReference type="SUPFAM" id="SSF56024">
    <property type="entry name" value="Phospholipase D/nuclease"/>
    <property type="match status" value="2"/>
</dbReference>
<dbReference type="PROSITE" id="PS50035">
    <property type="entry name" value="PLD"/>
    <property type="match status" value="2"/>
</dbReference>
<accession>A0A2P6NPB7</accession>
<name>A0A2P6NPB7_9EUKA</name>
<sequence>MSAILQQPTVSSFVAQHAVPPREAMQQLFPQRDVKIPKATDRDMMAAPPKTPEELEAAYRAGDFGGRRPSDLFLTTLNVMDQIFSDVLRTIDEDKNPLVGLVSRPLLGTTGSVRASVVAPTRDIVHYYMAHMMEAKDEIVFSSGFWDNKSCNAQIFRMALVATSRKLAQERPDHRLSVKILWSNGYPANGSLHTQSHVTTEKIPTMLPVEDTPNMDYEIVNYHKPVLGVLHIKYLIIDREKLFLSSNNIHDKANMELSVHMEGGVVNSFYDTFLINWKIEMQTPFPRMNTPSTTDFTHDYSQKPILGRIAEDSTPINLKLPVPMPYTNWKGEEVREPEARNPYIHPEEYLPLFVHSRLAQQPVPMVVVNRAPEGRPGHLHTHNPQDAAWKSAYRNAKRSIFVQTPDFNAKPAMKGVIQACRRGVQVTLWICWGYNAMKENIPFQGGDNVKAMRKLYRQLTEFGDGSEKNLHLYWHVSKGMREPHEETEHCHIKFMSVDDEIAIVGSGNMDVQSWFHSAEVNVMVDSPQCVAEWLHAFRTNQDTEVFGKIDPSLDVSPDQQIINMLKLKK</sequence>
<dbReference type="STRING" id="1890364.A0A2P6NPB7"/>
<dbReference type="GO" id="GO:0032049">
    <property type="term" value="P:cardiolipin biosynthetic process"/>
    <property type="evidence" value="ECO:0007669"/>
    <property type="project" value="UniProtKB-ARBA"/>
</dbReference>
<proteinExistence type="predicted"/>
<dbReference type="Gene3D" id="3.30.870.10">
    <property type="entry name" value="Endonuclease Chain A"/>
    <property type="match status" value="2"/>
</dbReference>
<reference evidence="2 3" key="1">
    <citation type="journal article" date="2018" name="Genome Biol. Evol.">
        <title>Multiple Roots of Fruiting Body Formation in Amoebozoa.</title>
        <authorList>
            <person name="Hillmann F."/>
            <person name="Forbes G."/>
            <person name="Novohradska S."/>
            <person name="Ferling I."/>
            <person name="Riege K."/>
            <person name="Groth M."/>
            <person name="Westermann M."/>
            <person name="Marz M."/>
            <person name="Spaller T."/>
            <person name="Winckler T."/>
            <person name="Schaap P."/>
            <person name="Glockner G."/>
        </authorList>
    </citation>
    <scope>NUCLEOTIDE SEQUENCE [LARGE SCALE GENOMIC DNA]</scope>
    <source>
        <strain evidence="2 3">Jena</strain>
    </source>
</reference>
<dbReference type="SMART" id="SM00155">
    <property type="entry name" value="PLDc"/>
    <property type="match status" value="2"/>
</dbReference>
<keyword evidence="3" id="KW-1185">Reference proteome</keyword>
<dbReference type="PANTHER" id="PTHR21248">
    <property type="entry name" value="CARDIOLIPIN SYNTHASE"/>
    <property type="match status" value="1"/>
</dbReference>
<dbReference type="Proteomes" id="UP000241769">
    <property type="component" value="Unassembled WGS sequence"/>
</dbReference>